<keyword evidence="1" id="KW-0812">Transmembrane</keyword>
<name>A0A6J2TLJ3_DROLE</name>
<keyword evidence="1" id="KW-0472">Membrane</keyword>
<evidence type="ECO:0000256" key="1">
    <source>
        <dbReference type="SAM" id="Phobius"/>
    </source>
</evidence>
<keyword evidence="2" id="KW-1185">Reference proteome</keyword>
<dbReference type="AlphaFoldDB" id="A0A6J2TLJ3"/>
<sequence>MALHTKNLLVASEEGRVHLVKPINAMPSTESIYNENAPRRSVLQSICLLVAFNIVLFSVLILFFSYMGVMDELQRTEIQKYFYACGGVLSLIVLWNIGISLRMRNTKDNCSMRKEI</sequence>
<protein>
    <submittedName>
        <fullName evidence="3">Uncharacterized protein LOC115626274 isoform X1</fullName>
    </submittedName>
</protein>
<organism evidence="2 3">
    <name type="scientific">Drosophila lebanonensis</name>
    <name type="common">Fruit fly</name>
    <name type="synonym">Scaptodrosophila lebanonensis</name>
    <dbReference type="NCBI Taxonomy" id="7225"/>
    <lineage>
        <taxon>Eukaryota</taxon>
        <taxon>Metazoa</taxon>
        <taxon>Ecdysozoa</taxon>
        <taxon>Arthropoda</taxon>
        <taxon>Hexapoda</taxon>
        <taxon>Insecta</taxon>
        <taxon>Pterygota</taxon>
        <taxon>Neoptera</taxon>
        <taxon>Endopterygota</taxon>
        <taxon>Diptera</taxon>
        <taxon>Brachycera</taxon>
        <taxon>Muscomorpha</taxon>
        <taxon>Ephydroidea</taxon>
        <taxon>Drosophilidae</taxon>
        <taxon>Scaptodrosophila</taxon>
    </lineage>
</organism>
<feature type="transmembrane region" description="Helical" evidence="1">
    <location>
        <begin position="81"/>
        <end position="103"/>
    </location>
</feature>
<proteinExistence type="predicted"/>
<reference evidence="3" key="1">
    <citation type="submission" date="2025-08" db="UniProtKB">
        <authorList>
            <consortium name="RefSeq"/>
        </authorList>
    </citation>
    <scope>IDENTIFICATION</scope>
    <source>
        <strain evidence="3">11010-0011.00</strain>
        <tissue evidence="3">Whole body</tissue>
    </source>
</reference>
<gene>
    <name evidence="3" type="primary">LOC115626274</name>
</gene>
<accession>A0A6J2TLJ3</accession>
<dbReference type="GeneID" id="115626274"/>
<dbReference type="RefSeq" id="XP_030377456.1">
    <property type="nucleotide sequence ID" value="XM_030521596.1"/>
</dbReference>
<dbReference type="Proteomes" id="UP000504634">
    <property type="component" value="Unplaced"/>
</dbReference>
<evidence type="ECO:0000313" key="2">
    <source>
        <dbReference type="Proteomes" id="UP000504634"/>
    </source>
</evidence>
<evidence type="ECO:0000313" key="3">
    <source>
        <dbReference type="RefSeq" id="XP_030377456.1"/>
    </source>
</evidence>
<keyword evidence="1" id="KW-1133">Transmembrane helix</keyword>
<feature type="transmembrane region" description="Helical" evidence="1">
    <location>
        <begin position="46"/>
        <end position="69"/>
    </location>
</feature>